<reference evidence="2 3" key="1">
    <citation type="journal article" date="2016" name="Nat. Commun.">
        <title>Thousands of microbial genomes shed light on interconnected biogeochemical processes in an aquifer system.</title>
        <authorList>
            <person name="Anantharaman K."/>
            <person name="Brown C.T."/>
            <person name="Hug L.A."/>
            <person name="Sharon I."/>
            <person name="Castelle C.J."/>
            <person name="Probst A.J."/>
            <person name="Thomas B.C."/>
            <person name="Singh A."/>
            <person name="Wilkins M.J."/>
            <person name="Karaoz U."/>
            <person name="Brodie E.L."/>
            <person name="Williams K.H."/>
            <person name="Hubbard S.S."/>
            <person name="Banfield J.F."/>
        </authorList>
    </citation>
    <scope>NUCLEOTIDE SEQUENCE [LARGE SCALE GENOMIC DNA]</scope>
</reference>
<name>A0A1F8GV80_9BACT</name>
<evidence type="ECO:0000313" key="2">
    <source>
        <dbReference type="EMBL" id="OGN28349.1"/>
    </source>
</evidence>
<evidence type="ECO:0000313" key="3">
    <source>
        <dbReference type="Proteomes" id="UP000179047"/>
    </source>
</evidence>
<dbReference type="EMBL" id="MGKP01000021">
    <property type="protein sequence ID" value="OGN28349.1"/>
    <property type="molecule type" value="Genomic_DNA"/>
</dbReference>
<comment type="caution">
    <text evidence="2">The sequence shown here is derived from an EMBL/GenBank/DDBJ whole genome shotgun (WGS) entry which is preliminary data.</text>
</comment>
<keyword evidence="1" id="KW-0732">Signal</keyword>
<feature type="chain" id="PRO_5009535689" evidence="1">
    <location>
        <begin position="20"/>
        <end position="205"/>
    </location>
</feature>
<dbReference type="STRING" id="1802701.A3A33_00395"/>
<sequence>MSKIAAVLFALLWAQFAFAGPKTVEELRVQIRGEAGHLVAWGIIPNALAKKDARYVFLAGGNWKFGDEKAISAQVQGLLGGSFGERGLASPIVNVRSWLKFHEGAHEGAVVYFEAFGALGYQDPPKFQLEFNVMHPVPIKSLHWLSLGGVAELILKAPDDALLYGIRGSTSLKKNVLLSAVIGLRESGDKQELLARGIVQFYFRQ</sequence>
<feature type="signal peptide" evidence="1">
    <location>
        <begin position="1"/>
        <end position="19"/>
    </location>
</feature>
<dbReference type="Proteomes" id="UP000179047">
    <property type="component" value="Unassembled WGS sequence"/>
</dbReference>
<accession>A0A1F8GV80</accession>
<gene>
    <name evidence="2" type="ORF">A3A33_00395</name>
</gene>
<protein>
    <submittedName>
        <fullName evidence="2">Uncharacterized protein</fullName>
    </submittedName>
</protein>
<evidence type="ECO:0000256" key="1">
    <source>
        <dbReference type="SAM" id="SignalP"/>
    </source>
</evidence>
<dbReference type="AlphaFoldDB" id="A0A1F8GV80"/>
<proteinExistence type="predicted"/>
<organism evidence="2 3">
    <name type="scientific">Candidatus Yanofskybacteria bacterium RIFCSPLOWO2_01_FULL_49_25</name>
    <dbReference type="NCBI Taxonomy" id="1802701"/>
    <lineage>
        <taxon>Bacteria</taxon>
        <taxon>Candidatus Yanofskyibacteriota</taxon>
    </lineage>
</organism>